<sequence>MILGGDLFSLIAAQVLEKLGYEVIWVSSRLSQQTNYGQEINRTVTSHPRIAEYLSYLSTEDPFLATDHMKERVKVIESASLLNFLDNGSFVDVRLKVQNKVHRYRPDYLIATNRFFNVQKKLRIPYEPSPWGDRLQQLSVSRCHMLGEVSFLYFKAEQIDAWFDQLNHFIKSMRYRTKSKRSHGLPWSPKQRLARNFP</sequence>
<name>A0A1Y6C406_9BACT</name>
<reference evidence="2" key="1">
    <citation type="submission" date="2017-04" db="EMBL/GenBank/DDBJ databases">
        <authorList>
            <person name="Varghese N."/>
            <person name="Submissions S."/>
        </authorList>
    </citation>
    <scope>NUCLEOTIDE SEQUENCE [LARGE SCALE GENOMIC DNA]</scope>
    <source>
        <strain evidence="2">RKEM611</strain>
    </source>
</reference>
<keyword evidence="2" id="KW-1185">Reference proteome</keyword>
<protein>
    <submittedName>
        <fullName evidence="1">Uncharacterized protein</fullName>
    </submittedName>
</protein>
<evidence type="ECO:0000313" key="1">
    <source>
        <dbReference type="EMBL" id="SMF36124.1"/>
    </source>
</evidence>
<evidence type="ECO:0000313" key="2">
    <source>
        <dbReference type="Proteomes" id="UP000192907"/>
    </source>
</evidence>
<proteinExistence type="predicted"/>
<dbReference type="AlphaFoldDB" id="A0A1Y6C406"/>
<organism evidence="1 2">
    <name type="scientific">Pseudobacteriovorax antillogorgiicola</name>
    <dbReference type="NCBI Taxonomy" id="1513793"/>
    <lineage>
        <taxon>Bacteria</taxon>
        <taxon>Pseudomonadati</taxon>
        <taxon>Bdellovibrionota</taxon>
        <taxon>Oligoflexia</taxon>
        <taxon>Oligoflexales</taxon>
        <taxon>Pseudobacteriovoracaceae</taxon>
        <taxon>Pseudobacteriovorax</taxon>
    </lineage>
</organism>
<accession>A0A1Y6C406</accession>
<gene>
    <name evidence="1" type="ORF">SAMN06296036_1114</name>
</gene>
<dbReference type="EMBL" id="FWZT01000011">
    <property type="protein sequence ID" value="SMF36124.1"/>
    <property type="molecule type" value="Genomic_DNA"/>
</dbReference>
<dbReference type="Proteomes" id="UP000192907">
    <property type="component" value="Unassembled WGS sequence"/>
</dbReference>